<name>A0A811VAB1_CERCA</name>
<feature type="transmembrane region" description="Helical" evidence="5">
    <location>
        <begin position="145"/>
        <end position="164"/>
    </location>
</feature>
<feature type="transmembrane region" description="Helical" evidence="5">
    <location>
        <begin position="393"/>
        <end position="413"/>
    </location>
</feature>
<evidence type="ECO:0000256" key="1">
    <source>
        <dbReference type="ARBA" id="ARBA00004141"/>
    </source>
</evidence>
<keyword evidence="2 5" id="KW-0812">Transmembrane</keyword>
<dbReference type="KEGG" id="ccat:101451483"/>
<feature type="transmembrane region" description="Helical" evidence="5">
    <location>
        <begin position="370"/>
        <end position="387"/>
    </location>
</feature>
<dbReference type="PANTHER" id="PTHR22950">
    <property type="entry name" value="AMINO ACID TRANSPORTER"/>
    <property type="match status" value="1"/>
</dbReference>
<evidence type="ECO:0000313" key="8">
    <source>
        <dbReference type="Proteomes" id="UP000606786"/>
    </source>
</evidence>
<keyword evidence="3 5" id="KW-1133">Transmembrane helix</keyword>
<dbReference type="AlphaFoldDB" id="A0A811VAB1"/>
<feature type="transmembrane region" description="Helical" evidence="5">
    <location>
        <begin position="331"/>
        <end position="349"/>
    </location>
</feature>
<accession>A0A811VAB1</accession>
<dbReference type="GO" id="GO:0015179">
    <property type="term" value="F:L-amino acid transmembrane transporter activity"/>
    <property type="evidence" value="ECO:0007669"/>
    <property type="project" value="TreeGrafter"/>
</dbReference>
<gene>
    <name evidence="7" type="ORF">CCAP1982_LOCUS20308</name>
</gene>
<evidence type="ECO:0000259" key="6">
    <source>
        <dbReference type="Pfam" id="PF01490"/>
    </source>
</evidence>
<dbReference type="Pfam" id="PF01490">
    <property type="entry name" value="Aa_trans"/>
    <property type="match status" value="1"/>
</dbReference>
<feature type="transmembrane region" description="Helical" evidence="5">
    <location>
        <begin position="184"/>
        <end position="201"/>
    </location>
</feature>
<sequence>MTNSTIAIPGDKQKSTSVFTLNDFNSRSNLTEKAQLSDDYCTADHRDPAKSQTSMAALMHFLKSSLGTGILAMPMAFKNAGLVFGLFATMVLGFLCSHCIHILAKTSQQVCKDIKVPALGFAETVEKVFENGPKRLRSWSKFAKLFVDIGLMCTYYATGCVYMVFIATSFHDVINYDTGLDWDIRTYIAMTVIPFLLIGQIRSLKLLTPFSVIANIFIVITFSIVLYDLFSAPFVFSDKVLIAKPTQLPLYFATAIFSMEGIGTVMPIENSMKKPQQFLGCPSVLNIAMTIVISLFVIVGFFGYERYGDGILGSVTLNLAEGTFLGDSAKLLMALAIALTFGIVFYVPSEILWKLINHKFNERYHNITQIILRTAIILIIGALAAAIPNLEPFISLVGAIFFSLLGIFIPSVTETIYLWPNRLGCCKWKLCKNIFLGVFAMCALVAGATASISEIIEMYK</sequence>
<keyword evidence="4 5" id="KW-0472">Membrane</keyword>
<feature type="transmembrane region" description="Helical" evidence="5">
    <location>
        <begin position="56"/>
        <end position="77"/>
    </location>
</feature>
<evidence type="ECO:0000256" key="3">
    <source>
        <dbReference type="ARBA" id="ARBA00022989"/>
    </source>
</evidence>
<evidence type="ECO:0000313" key="7">
    <source>
        <dbReference type="EMBL" id="CAD7012207.1"/>
    </source>
</evidence>
<dbReference type="InterPro" id="IPR013057">
    <property type="entry name" value="AA_transpt_TM"/>
</dbReference>
<feature type="transmembrane region" description="Helical" evidence="5">
    <location>
        <begin position="434"/>
        <end position="456"/>
    </location>
</feature>
<feature type="transmembrane region" description="Helical" evidence="5">
    <location>
        <begin position="248"/>
        <end position="266"/>
    </location>
</feature>
<keyword evidence="8" id="KW-1185">Reference proteome</keyword>
<comment type="caution">
    <text evidence="7">The sequence shown here is derived from an EMBL/GenBank/DDBJ whole genome shotgun (WGS) entry which is preliminary data.</text>
</comment>
<dbReference type="PANTHER" id="PTHR22950:SF494">
    <property type="entry name" value="GH04538P"/>
    <property type="match status" value="1"/>
</dbReference>
<feature type="transmembrane region" description="Helical" evidence="5">
    <location>
        <begin position="213"/>
        <end position="236"/>
    </location>
</feature>
<evidence type="ECO:0000256" key="2">
    <source>
        <dbReference type="ARBA" id="ARBA00022692"/>
    </source>
</evidence>
<protein>
    <submittedName>
        <fullName evidence="7">(Mediterranean fruit fly) hypothetical protein</fullName>
    </submittedName>
</protein>
<proteinExistence type="predicted"/>
<dbReference type="Proteomes" id="UP000606786">
    <property type="component" value="Unassembled WGS sequence"/>
</dbReference>
<dbReference type="GO" id="GO:0005774">
    <property type="term" value="C:vacuolar membrane"/>
    <property type="evidence" value="ECO:0007669"/>
    <property type="project" value="TreeGrafter"/>
</dbReference>
<dbReference type="OrthoDB" id="1684102at2759"/>
<evidence type="ECO:0000256" key="5">
    <source>
        <dbReference type="SAM" id="Phobius"/>
    </source>
</evidence>
<reference evidence="7" key="1">
    <citation type="submission" date="2020-11" db="EMBL/GenBank/DDBJ databases">
        <authorList>
            <person name="Whitehead M."/>
        </authorList>
    </citation>
    <scope>NUCLEOTIDE SEQUENCE</scope>
    <source>
        <strain evidence="7">EGII</strain>
    </source>
</reference>
<evidence type="ECO:0000256" key="4">
    <source>
        <dbReference type="ARBA" id="ARBA00023136"/>
    </source>
</evidence>
<feature type="transmembrane region" description="Helical" evidence="5">
    <location>
        <begin position="278"/>
        <end position="304"/>
    </location>
</feature>
<feature type="transmembrane region" description="Helical" evidence="5">
    <location>
        <begin position="83"/>
        <end position="104"/>
    </location>
</feature>
<organism evidence="7 8">
    <name type="scientific">Ceratitis capitata</name>
    <name type="common">Mediterranean fruit fly</name>
    <name type="synonym">Tephritis capitata</name>
    <dbReference type="NCBI Taxonomy" id="7213"/>
    <lineage>
        <taxon>Eukaryota</taxon>
        <taxon>Metazoa</taxon>
        <taxon>Ecdysozoa</taxon>
        <taxon>Arthropoda</taxon>
        <taxon>Hexapoda</taxon>
        <taxon>Insecta</taxon>
        <taxon>Pterygota</taxon>
        <taxon>Neoptera</taxon>
        <taxon>Endopterygota</taxon>
        <taxon>Diptera</taxon>
        <taxon>Brachycera</taxon>
        <taxon>Muscomorpha</taxon>
        <taxon>Tephritoidea</taxon>
        <taxon>Tephritidae</taxon>
        <taxon>Ceratitis</taxon>
        <taxon>Ceratitis</taxon>
    </lineage>
</organism>
<dbReference type="EMBL" id="CAJHJT010000056">
    <property type="protein sequence ID" value="CAD7012207.1"/>
    <property type="molecule type" value="Genomic_DNA"/>
</dbReference>
<feature type="domain" description="Amino acid transporter transmembrane" evidence="6">
    <location>
        <begin position="53"/>
        <end position="448"/>
    </location>
</feature>
<comment type="subcellular location">
    <subcellularLocation>
        <location evidence="1">Membrane</location>
        <topology evidence="1">Multi-pass membrane protein</topology>
    </subcellularLocation>
</comment>